<keyword evidence="2" id="KW-1185">Reference proteome</keyword>
<gene>
    <name evidence="1" type="ORF">EJB05_13508</name>
</gene>
<accession>A0A5J9VY75</accession>
<dbReference type="Gramene" id="TVU40060">
    <property type="protein sequence ID" value="TVU40060"/>
    <property type="gene ID" value="EJB05_13508"/>
</dbReference>
<evidence type="ECO:0000313" key="1">
    <source>
        <dbReference type="EMBL" id="TVU40060.1"/>
    </source>
</evidence>
<evidence type="ECO:0000313" key="2">
    <source>
        <dbReference type="Proteomes" id="UP000324897"/>
    </source>
</evidence>
<feature type="non-terminal residue" evidence="1">
    <location>
        <position position="1"/>
    </location>
</feature>
<reference evidence="1 2" key="1">
    <citation type="journal article" date="2019" name="Sci. Rep.">
        <title>A high-quality genome of Eragrostis curvula grass provides insights into Poaceae evolution and supports new strategies to enhance forage quality.</title>
        <authorList>
            <person name="Carballo J."/>
            <person name="Santos B.A.C.M."/>
            <person name="Zappacosta D."/>
            <person name="Garbus I."/>
            <person name="Selva J.P."/>
            <person name="Gallo C.A."/>
            <person name="Diaz A."/>
            <person name="Albertini E."/>
            <person name="Caccamo M."/>
            <person name="Echenique V."/>
        </authorList>
    </citation>
    <scope>NUCLEOTIDE SEQUENCE [LARGE SCALE GENOMIC DNA]</scope>
    <source>
        <strain evidence="2">cv. Victoria</strain>
        <tissue evidence="1">Leaf</tissue>
    </source>
</reference>
<name>A0A5J9VY75_9POAL</name>
<dbReference type="AlphaFoldDB" id="A0A5J9VY75"/>
<dbReference type="EMBL" id="RWGY01000007">
    <property type="protein sequence ID" value="TVU40060.1"/>
    <property type="molecule type" value="Genomic_DNA"/>
</dbReference>
<protein>
    <submittedName>
        <fullName evidence="1">Uncharacterized protein</fullName>
    </submittedName>
</protein>
<comment type="caution">
    <text evidence="1">The sequence shown here is derived from an EMBL/GenBank/DDBJ whole genome shotgun (WGS) entry which is preliminary data.</text>
</comment>
<dbReference type="Proteomes" id="UP000324897">
    <property type="component" value="Chromosome 4"/>
</dbReference>
<sequence>MMCPPCGKFSRRTVCPPYTSMPSSFSDVGKYGSTVMMLSSDRSPHATLASSLDVARMRNFGPADCHQMIVMMPYVWELSVTDAFGGSYTWIVRQEANDRSH</sequence>
<proteinExistence type="predicted"/>
<organism evidence="1 2">
    <name type="scientific">Eragrostis curvula</name>
    <name type="common">weeping love grass</name>
    <dbReference type="NCBI Taxonomy" id="38414"/>
    <lineage>
        <taxon>Eukaryota</taxon>
        <taxon>Viridiplantae</taxon>
        <taxon>Streptophyta</taxon>
        <taxon>Embryophyta</taxon>
        <taxon>Tracheophyta</taxon>
        <taxon>Spermatophyta</taxon>
        <taxon>Magnoliopsida</taxon>
        <taxon>Liliopsida</taxon>
        <taxon>Poales</taxon>
        <taxon>Poaceae</taxon>
        <taxon>PACMAD clade</taxon>
        <taxon>Chloridoideae</taxon>
        <taxon>Eragrostideae</taxon>
        <taxon>Eragrostidinae</taxon>
        <taxon>Eragrostis</taxon>
    </lineage>
</organism>